<feature type="compositionally biased region" description="Basic and acidic residues" evidence="1">
    <location>
        <begin position="253"/>
        <end position="274"/>
    </location>
</feature>
<reference evidence="2 3" key="1">
    <citation type="submission" date="2019-09" db="EMBL/GenBank/DDBJ databases">
        <title>YIM 132180 draft genome.</title>
        <authorList>
            <person name="Zhang K."/>
        </authorList>
    </citation>
    <scope>NUCLEOTIDE SEQUENCE [LARGE SCALE GENOMIC DNA]</scope>
    <source>
        <strain evidence="2 3">YIM 132180</strain>
    </source>
</reference>
<evidence type="ECO:0008006" key="4">
    <source>
        <dbReference type="Google" id="ProtNLM"/>
    </source>
</evidence>
<keyword evidence="3" id="KW-1185">Reference proteome</keyword>
<protein>
    <recommendedName>
        <fullName evidence="4">General stress protein 17M-like domain-containing protein</fullName>
    </recommendedName>
</protein>
<gene>
    <name evidence="2" type="ORF">F6X38_18745</name>
</gene>
<sequence length="280" mass="29885">MSSLQPSSKQSVTAFFDSRSDADAAATRIRAEGVSDADIRIVAGESDLGTSETRGEKKGFWESLSDFFLPNEDRYAYAEGLSRGGYFVSVATSAANHDRILDILDDEGTVDMDAREASWRAEGWEGYQAGRDDDIGSQAFGRPASATGGLATDAAASAATAGAMPIGGTTGLRTGTASNPADATGLNATEPAGAYDRQDPLVTEDGVMPARDERFGRRDMSSGRARVRSYFSDDDRLDDGLSAVDQAQPVSDQVRRTDVELEDERRDRADDLTRRTGGTL</sequence>
<feature type="region of interest" description="Disordered" evidence="1">
    <location>
        <begin position="233"/>
        <end position="280"/>
    </location>
</feature>
<dbReference type="EMBL" id="VZDO01000018">
    <property type="protein sequence ID" value="KAB0677167.1"/>
    <property type="molecule type" value="Genomic_DNA"/>
</dbReference>
<evidence type="ECO:0000256" key="1">
    <source>
        <dbReference type="SAM" id="MobiDB-lite"/>
    </source>
</evidence>
<evidence type="ECO:0000313" key="3">
    <source>
        <dbReference type="Proteomes" id="UP000432089"/>
    </source>
</evidence>
<feature type="region of interest" description="Disordered" evidence="1">
    <location>
        <begin position="170"/>
        <end position="198"/>
    </location>
</feature>
<name>A0A7V7PLD8_9HYPH</name>
<dbReference type="RefSeq" id="WP_150972385.1">
    <property type="nucleotide sequence ID" value="NZ_VZDO01000018.1"/>
</dbReference>
<dbReference type="Proteomes" id="UP000432089">
    <property type="component" value="Unassembled WGS sequence"/>
</dbReference>
<dbReference type="AlphaFoldDB" id="A0A7V7PLD8"/>
<feature type="compositionally biased region" description="Polar residues" evidence="1">
    <location>
        <begin position="171"/>
        <end position="181"/>
    </location>
</feature>
<comment type="caution">
    <text evidence="2">The sequence shown here is derived from an EMBL/GenBank/DDBJ whole genome shotgun (WGS) entry which is preliminary data.</text>
</comment>
<proteinExistence type="predicted"/>
<organism evidence="2 3">
    <name type="scientific">Plantimonas leprariae</name>
    <dbReference type="NCBI Taxonomy" id="2615207"/>
    <lineage>
        <taxon>Bacteria</taxon>
        <taxon>Pseudomonadati</taxon>
        <taxon>Pseudomonadota</taxon>
        <taxon>Alphaproteobacteria</taxon>
        <taxon>Hyphomicrobiales</taxon>
        <taxon>Aurantimonadaceae</taxon>
        <taxon>Plantimonas</taxon>
    </lineage>
</organism>
<evidence type="ECO:0000313" key="2">
    <source>
        <dbReference type="EMBL" id="KAB0677167.1"/>
    </source>
</evidence>
<accession>A0A7V7PLD8</accession>